<keyword evidence="4" id="KW-1185">Reference proteome</keyword>
<reference evidence="4" key="1">
    <citation type="journal article" date="2019" name="Int. J. Syst. Evol. Microbiol.">
        <title>The Global Catalogue of Microorganisms (GCM) 10K type strain sequencing project: providing services to taxonomists for standard genome sequencing and annotation.</title>
        <authorList>
            <consortium name="The Broad Institute Genomics Platform"/>
            <consortium name="The Broad Institute Genome Sequencing Center for Infectious Disease"/>
            <person name="Wu L."/>
            <person name="Ma J."/>
        </authorList>
    </citation>
    <scope>NUCLEOTIDE SEQUENCE [LARGE SCALE GENOMIC DNA]</scope>
    <source>
        <strain evidence="4">CGMCC 4.1782</strain>
    </source>
</reference>
<sequence length="215" mass="23347">MNPKITNSFLALILCGTLSYCNQAATEQETPAAEATQHTAHAPEAHTPKVSDGAVIIKEQAEPDTLKGSLKAEAHGMIDDAHLTINYHSPAVRGRNIWGGLVAYNQVWVTGAHSATSLTTDKDITIGGKQLPAGKYALFTIPGENEWTIIINKNWEQHLADDYSEKEDVLRVTVKPEAGAQPQERLRYQIVSEADGKGAINISWDKLKVTVPVAV</sequence>
<evidence type="ECO:0000256" key="2">
    <source>
        <dbReference type="SAM" id="SignalP"/>
    </source>
</evidence>
<accession>A0ABW5D098</accession>
<dbReference type="Proteomes" id="UP001597374">
    <property type="component" value="Unassembled WGS sequence"/>
</dbReference>
<dbReference type="InterPro" id="IPR021314">
    <property type="entry name" value="DUF2911"/>
</dbReference>
<evidence type="ECO:0000256" key="1">
    <source>
        <dbReference type="SAM" id="MobiDB-lite"/>
    </source>
</evidence>
<comment type="caution">
    <text evidence="3">The sequence shown here is derived from an EMBL/GenBank/DDBJ whole genome shotgun (WGS) entry which is preliminary data.</text>
</comment>
<feature type="chain" id="PRO_5046873423" evidence="2">
    <location>
        <begin position="25"/>
        <end position="215"/>
    </location>
</feature>
<dbReference type="Pfam" id="PF11138">
    <property type="entry name" value="DUF2911"/>
    <property type="match status" value="1"/>
</dbReference>
<evidence type="ECO:0000313" key="4">
    <source>
        <dbReference type="Proteomes" id="UP001597374"/>
    </source>
</evidence>
<feature type="signal peptide" evidence="2">
    <location>
        <begin position="1"/>
        <end position="24"/>
    </location>
</feature>
<evidence type="ECO:0000313" key="3">
    <source>
        <dbReference type="EMBL" id="MFD2247733.1"/>
    </source>
</evidence>
<name>A0ABW5D098_9BACT</name>
<feature type="region of interest" description="Disordered" evidence="1">
    <location>
        <begin position="31"/>
        <end position="51"/>
    </location>
</feature>
<proteinExistence type="predicted"/>
<dbReference type="RefSeq" id="WP_250430833.1">
    <property type="nucleotide sequence ID" value="NZ_JALPRR010000003.1"/>
</dbReference>
<protein>
    <submittedName>
        <fullName evidence="3">DUF2911 domain-containing protein</fullName>
    </submittedName>
</protein>
<gene>
    <name evidence="3" type="ORF">ACFSKP_15820</name>
</gene>
<keyword evidence="2" id="KW-0732">Signal</keyword>
<organism evidence="3 4">
    <name type="scientific">Pontibacter ruber</name>
    <dbReference type="NCBI Taxonomy" id="1343895"/>
    <lineage>
        <taxon>Bacteria</taxon>
        <taxon>Pseudomonadati</taxon>
        <taxon>Bacteroidota</taxon>
        <taxon>Cytophagia</taxon>
        <taxon>Cytophagales</taxon>
        <taxon>Hymenobacteraceae</taxon>
        <taxon>Pontibacter</taxon>
    </lineage>
</organism>
<feature type="compositionally biased region" description="Low complexity" evidence="1">
    <location>
        <begin position="31"/>
        <end position="40"/>
    </location>
</feature>
<dbReference type="EMBL" id="JBHUIM010000002">
    <property type="protein sequence ID" value="MFD2247733.1"/>
    <property type="molecule type" value="Genomic_DNA"/>
</dbReference>